<dbReference type="Gene3D" id="3.10.450.50">
    <property type="match status" value="1"/>
</dbReference>
<gene>
    <name evidence="1" type="ORF">B0T18DRAFT_427454</name>
</gene>
<sequence>MSTPAAAAAESKPPFPPFTLATAQQKVKAGQDAWNSRDPEKVQFGYTPDSIWRNRDTFLRGRPAIVEFLRAKWSRENGYRLRKELFAFTDNKIAVQFWYEWFDEEGQWWRTYGLEDWTFDERGLMRKRQMSGNDVKIGEGERWFREGVEVDDVKIGEEHW</sequence>
<reference evidence="1" key="1">
    <citation type="submission" date="2023-06" db="EMBL/GenBank/DDBJ databases">
        <title>Genome-scale phylogeny and comparative genomics of the fungal order Sordariales.</title>
        <authorList>
            <consortium name="Lawrence Berkeley National Laboratory"/>
            <person name="Hensen N."/>
            <person name="Bonometti L."/>
            <person name="Westerberg I."/>
            <person name="Brannstrom I.O."/>
            <person name="Guillou S."/>
            <person name="Cros-Aarteil S."/>
            <person name="Calhoun S."/>
            <person name="Haridas S."/>
            <person name="Kuo A."/>
            <person name="Mondo S."/>
            <person name="Pangilinan J."/>
            <person name="Riley R."/>
            <person name="LaButti K."/>
            <person name="Andreopoulos B."/>
            <person name="Lipzen A."/>
            <person name="Chen C."/>
            <person name="Yanf M."/>
            <person name="Daum C."/>
            <person name="Ng V."/>
            <person name="Clum A."/>
            <person name="Steindorff A."/>
            <person name="Ohm R."/>
            <person name="Martin F."/>
            <person name="Silar P."/>
            <person name="Natvig D."/>
            <person name="Lalanne C."/>
            <person name="Gautier V."/>
            <person name="Ament-velasquez S.L."/>
            <person name="Kruys A."/>
            <person name="Hutchinson M.I."/>
            <person name="Powell A.J."/>
            <person name="Barry K."/>
            <person name="Miller A.N."/>
            <person name="Grigoriev I.V."/>
            <person name="Debuchy R."/>
            <person name="Gladieux P."/>
            <person name="Thoren M.H."/>
            <person name="Johannesson H."/>
        </authorList>
    </citation>
    <scope>NUCLEOTIDE SEQUENCE</scope>
    <source>
        <strain evidence="1">SMH3187-1</strain>
    </source>
</reference>
<organism evidence="1 2">
    <name type="scientific">Schizothecium vesticola</name>
    <dbReference type="NCBI Taxonomy" id="314040"/>
    <lineage>
        <taxon>Eukaryota</taxon>
        <taxon>Fungi</taxon>
        <taxon>Dikarya</taxon>
        <taxon>Ascomycota</taxon>
        <taxon>Pezizomycotina</taxon>
        <taxon>Sordariomycetes</taxon>
        <taxon>Sordariomycetidae</taxon>
        <taxon>Sordariales</taxon>
        <taxon>Schizotheciaceae</taxon>
        <taxon>Schizothecium</taxon>
    </lineage>
</organism>
<evidence type="ECO:0008006" key="3">
    <source>
        <dbReference type="Google" id="ProtNLM"/>
    </source>
</evidence>
<dbReference type="Pfam" id="PF07080">
    <property type="entry name" value="DUF1348"/>
    <property type="match status" value="1"/>
</dbReference>
<dbReference type="Proteomes" id="UP001172155">
    <property type="component" value="Unassembled WGS sequence"/>
</dbReference>
<dbReference type="InterPro" id="IPR009783">
    <property type="entry name" value="DUF1348"/>
</dbReference>
<evidence type="ECO:0000313" key="2">
    <source>
        <dbReference type="Proteomes" id="UP001172155"/>
    </source>
</evidence>
<dbReference type="EMBL" id="JAUKUD010000003">
    <property type="protein sequence ID" value="KAK0749310.1"/>
    <property type="molecule type" value="Genomic_DNA"/>
</dbReference>
<accession>A0AA40K841</accession>
<dbReference type="InterPro" id="IPR032710">
    <property type="entry name" value="NTF2-like_dom_sf"/>
</dbReference>
<dbReference type="PANTHER" id="PTHR31757:SF0">
    <property type="entry name" value="SLL0781 PROTEIN"/>
    <property type="match status" value="1"/>
</dbReference>
<dbReference type="PANTHER" id="PTHR31757">
    <property type="entry name" value="SLL0781 PROTEIN"/>
    <property type="match status" value="1"/>
</dbReference>
<proteinExistence type="predicted"/>
<name>A0AA40K841_9PEZI</name>
<dbReference type="SUPFAM" id="SSF54427">
    <property type="entry name" value="NTF2-like"/>
    <property type="match status" value="1"/>
</dbReference>
<comment type="caution">
    <text evidence="1">The sequence shown here is derived from an EMBL/GenBank/DDBJ whole genome shotgun (WGS) entry which is preliminary data.</text>
</comment>
<protein>
    <recommendedName>
        <fullName evidence="3">DUF1348-domain-containing protein</fullName>
    </recommendedName>
</protein>
<evidence type="ECO:0000313" key="1">
    <source>
        <dbReference type="EMBL" id="KAK0749310.1"/>
    </source>
</evidence>
<keyword evidence="2" id="KW-1185">Reference proteome</keyword>
<dbReference type="AlphaFoldDB" id="A0AA40K841"/>